<feature type="signal peptide" evidence="2">
    <location>
        <begin position="1"/>
        <end position="16"/>
    </location>
</feature>
<organism evidence="3 4">
    <name type="scientific">Hibiscus sabdariffa</name>
    <name type="common">roselle</name>
    <dbReference type="NCBI Taxonomy" id="183260"/>
    <lineage>
        <taxon>Eukaryota</taxon>
        <taxon>Viridiplantae</taxon>
        <taxon>Streptophyta</taxon>
        <taxon>Embryophyta</taxon>
        <taxon>Tracheophyta</taxon>
        <taxon>Spermatophyta</taxon>
        <taxon>Magnoliopsida</taxon>
        <taxon>eudicotyledons</taxon>
        <taxon>Gunneridae</taxon>
        <taxon>Pentapetalae</taxon>
        <taxon>rosids</taxon>
        <taxon>malvids</taxon>
        <taxon>Malvales</taxon>
        <taxon>Malvaceae</taxon>
        <taxon>Malvoideae</taxon>
        <taxon>Hibiscus</taxon>
    </lineage>
</organism>
<accession>A0ABR2GGY1</accession>
<feature type="chain" id="PRO_5047128607" evidence="2">
    <location>
        <begin position="17"/>
        <end position="107"/>
    </location>
</feature>
<evidence type="ECO:0000313" key="4">
    <source>
        <dbReference type="Proteomes" id="UP001472677"/>
    </source>
</evidence>
<protein>
    <submittedName>
        <fullName evidence="3">Uncharacterized protein</fullName>
    </submittedName>
</protein>
<sequence length="107" mass="12414">MVVFPLRFLLIKPVIAKQSSIYAYLEWNMLPLHGMKTPHAMLLTSQGKRESKHGTKMKFAIEFIPFLLSHQHRHCISLLKEGVSGQLDHESPHNHSGIRPRVRPRQR</sequence>
<dbReference type="EMBL" id="JBBPBM010000001">
    <property type="protein sequence ID" value="KAK8602168.1"/>
    <property type="molecule type" value="Genomic_DNA"/>
</dbReference>
<proteinExistence type="predicted"/>
<keyword evidence="4" id="KW-1185">Reference proteome</keyword>
<gene>
    <name evidence="3" type="ORF">V6N12_051985</name>
</gene>
<evidence type="ECO:0000256" key="2">
    <source>
        <dbReference type="SAM" id="SignalP"/>
    </source>
</evidence>
<evidence type="ECO:0000256" key="1">
    <source>
        <dbReference type="SAM" id="MobiDB-lite"/>
    </source>
</evidence>
<dbReference type="Proteomes" id="UP001472677">
    <property type="component" value="Unassembled WGS sequence"/>
</dbReference>
<comment type="caution">
    <text evidence="3">The sequence shown here is derived from an EMBL/GenBank/DDBJ whole genome shotgun (WGS) entry which is preliminary data.</text>
</comment>
<name>A0ABR2GGY1_9ROSI</name>
<keyword evidence="2" id="KW-0732">Signal</keyword>
<evidence type="ECO:0000313" key="3">
    <source>
        <dbReference type="EMBL" id="KAK8602168.1"/>
    </source>
</evidence>
<feature type="compositionally biased region" description="Basic residues" evidence="1">
    <location>
        <begin position="96"/>
        <end position="107"/>
    </location>
</feature>
<reference evidence="3 4" key="1">
    <citation type="journal article" date="2024" name="G3 (Bethesda)">
        <title>Genome assembly of Hibiscus sabdariffa L. provides insights into metabolisms of medicinal natural products.</title>
        <authorList>
            <person name="Kim T."/>
        </authorList>
    </citation>
    <scope>NUCLEOTIDE SEQUENCE [LARGE SCALE GENOMIC DNA]</scope>
    <source>
        <strain evidence="3">TK-2024</strain>
        <tissue evidence="3">Old leaves</tissue>
    </source>
</reference>
<feature type="region of interest" description="Disordered" evidence="1">
    <location>
        <begin position="86"/>
        <end position="107"/>
    </location>
</feature>